<organism evidence="2">
    <name type="scientific">Klebsiella pneumoniae</name>
    <dbReference type="NCBI Taxonomy" id="573"/>
    <lineage>
        <taxon>Bacteria</taxon>
        <taxon>Pseudomonadati</taxon>
        <taxon>Pseudomonadota</taxon>
        <taxon>Gammaproteobacteria</taxon>
        <taxon>Enterobacterales</taxon>
        <taxon>Enterobacteriaceae</taxon>
        <taxon>Klebsiella/Raoultella group</taxon>
        <taxon>Klebsiella</taxon>
        <taxon>Klebsiella pneumoniae complex</taxon>
    </lineage>
</organism>
<dbReference type="InterPro" id="IPR007345">
    <property type="entry name" value="Polysacch_pyruvyl_Trfase"/>
</dbReference>
<dbReference type="Pfam" id="PF04230">
    <property type="entry name" value="PS_pyruv_trans"/>
    <property type="match status" value="1"/>
</dbReference>
<sequence>MKLYYYESKEGNFGDDLNRWLWDSIFPGFFDSDENIRFSGIGTIINTSMPKAKKWIVFSSGIGYGYPPESFGSDCWDIASVRGPLSAKVLKLGKDKFITDGAALLATLPEFSAVPENERSGVIFIPHHKALETGKWLDVCKKANVEFVDPRLDAKYVINKIRHSKLVLADAMHAAIIADSMRVPWVPLRTSKEINTFKWMDWTNTINIEYKPINLGVSTFKEWIRSSTLCLYGEQYYVPSLNENACIKHFERNRNLKQKKWWRNYVRIIRLSCYKIPVKVLCLLEKVNINFDYFFFKNAVKNLKQASKQNGLLSDDTVFYGNVGRLKDNVEMIKHQYSAK</sequence>
<feature type="domain" description="Polysaccharide pyruvyl transferase" evidence="1">
    <location>
        <begin position="74"/>
        <end position="190"/>
    </location>
</feature>
<accession>A0A1C3T098</accession>
<gene>
    <name evidence="2" type="primary">wcuJ</name>
    <name evidence="2" type="synonym">KL139_00011</name>
</gene>
<evidence type="ECO:0000313" key="2">
    <source>
        <dbReference type="EMBL" id="SCA95972.1"/>
    </source>
</evidence>
<dbReference type="AlphaFoldDB" id="A0A1C3T098"/>
<dbReference type="RefSeq" id="WP_088883781.1">
    <property type="nucleotide sequence ID" value="NZ_CAYTBP010000002.1"/>
</dbReference>
<proteinExistence type="predicted"/>
<dbReference type="GO" id="GO:0016740">
    <property type="term" value="F:transferase activity"/>
    <property type="evidence" value="ECO:0007669"/>
    <property type="project" value="UniProtKB-KW"/>
</dbReference>
<keyword evidence="2" id="KW-0808">Transferase</keyword>
<name>A0A1C3T098_KLEPN</name>
<reference evidence="2" key="1">
    <citation type="submission" date="2016-07" db="EMBL/GenBank/DDBJ databases">
        <authorList>
            <person name="Informatics P."/>
        </authorList>
    </citation>
    <scope>NUCLEOTIDE SEQUENCE</scope>
    <source>
        <strain evidence="2">INF054</strain>
    </source>
</reference>
<evidence type="ECO:0000259" key="1">
    <source>
        <dbReference type="Pfam" id="PF04230"/>
    </source>
</evidence>
<dbReference type="EMBL" id="LT603715">
    <property type="protein sequence ID" value="SCA95972.1"/>
    <property type="molecule type" value="Genomic_DNA"/>
</dbReference>
<reference evidence="2" key="2">
    <citation type="submission" date="2016-08" db="EMBL/GenBank/DDBJ databases">
        <title>Klebsiella loci capsule.</title>
        <authorList>
            <person name="Holt K.E."/>
            <person name="Thomson N.R."/>
        </authorList>
    </citation>
    <scope>NUCLEOTIDE SEQUENCE</scope>
    <source>
        <strain evidence="2">INF054</strain>
    </source>
</reference>
<protein>
    <submittedName>
        <fullName evidence="2">Pyruvyl transferase</fullName>
    </submittedName>
</protein>